<dbReference type="EMBL" id="LAZR01062748">
    <property type="protein sequence ID" value="KKK60889.1"/>
    <property type="molecule type" value="Genomic_DNA"/>
</dbReference>
<evidence type="ECO:0008006" key="2">
    <source>
        <dbReference type="Google" id="ProtNLM"/>
    </source>
</evidence>
<dbReference type="AlphaFoldDB" id="A0A0F8Z3A0"/>
<feature type="non-terminal residue" evidence="1">
    <location>
        <position position="1"/>
    </location>
</feature>
<proteinExistence type="predicted"/>
<name>A0A0F8Z3A0_9ZZZZ</name>
<gene>
    <name evidence="1" type="ORF">LCGC14_3019840</name>
</gene>
<organism evidence="1">
    <name type="scientific">marine sediment metagenome</name>
    <dbReference type="NCBI Taxonomy" id="412755"/>
    <lineage>
        <taxon>unclassified sequences</taxon>
        <taxon>metagenomes</taxon>
        <taxon>ecological metagenomes</taxon>
    </lineage>
</organism>
<dbReference type="InterPro" id="IPR013785">
    <property type="entry name" value="Aldolase_TIM"/>
</dbReference>
<reference evidence="1" key="1">
    <citation type="journal article" date="2015" name="Nature">
        <title>Complex archaea that bridge the gap between prokaryotes and eukaryotes.</title>
        <authorList>
            <person name="Spang A."/>
            <person name="Saw J.H."/>
            <person name="Jorgensen S.L."/>
            <person name="Zaremba-Niedzwiedzka K."/>
            <person name="Martijn J."/>
            <person name="Lind A.E."/>
            <person name="van Eijk R."/>
            <person name="Schleper C."/>
            <person name="Guy L."/>
            <person name="Ettema T.J."/>
        </authorList>
    </citation>
    <scope>NUCLEOTIDE SEQUENCE</scope>
</reference>
<dbReference type="SUPFAM" id="SSF51569">
    <property type="entry name" value="Aldolase"/>
    <property type="match status" value="1"/>
</dbReference>
<comment type="caution">
    <text evidence="1">The sequence shown here is derived from an EMBL/GenBank/DDBJ whole genome shotgun (WGS) entry which is preliminary data.</text>
</comment>
<protein>
    <recommendedName>
        <fullName evidence="2">Flavodoxin-like domain-containing protein</fullName>
    </recommendedName>
</protein>
<accession>A0A0F8Z3A0</accession>
<dbReference type="Gene3D" id="3.20.20.70">
    <property type="entry name" value="Aldolase class I"/>
    <property type="match status" value="1"/>
</dbReference>
<sequence>DVFCAPAVFTPTELNYFIERDDGLEPDAIKVFPARSHGPKGVSDLLAPYVRPRHAGRIIMPTGAVDFQTGPEYIKLISARGYTPVLGMSSPLKLVVDREKPGDADTINEALETFAEKFKQACQK</sequence>
<evidence type="ECO:0000313" key="1">
    <source>
        <dbReference type="EMBL" id="KKK60889.1"/>
    </source>
</evidence>